<dbReference type="PANTHER" id="PTHR34475:SF1">
    <property type="entry name" value="CYTOSKELETON PROTEIN RODZ"/>
    <property type="match status" value="1"/>
</dbReference>
<gene>
    <name evidence="2" type="ORF">METZ01_LOCUS47431</name>
</gene>
<dbReference type="Pfam" id="PF13413">
    <property type="entry name" value="HTH_25"/>
    <property type="match status" value="1"/>
</dbReference>
<keyword evidence="1" id="KW-1133">Transmembrane helix</keyword>
<dbReference type="EMBL" id="UINC01002248">
    <property type="protein sequence ID" value="SUZ94577.1"/>
    <property type="molecule type" value="Genomic_DNA"/>
</dbReference>
<proteinExistence type="predicted"/>
<evidence type="ECO:0000256" key="1">
    <source>
        <dbReference type="SAM" id="Phobius"/>
    </source>
</evidence>
<feature type="transmembrane region" description="Helical" evidence="1">
    <location>
        <begin position="122"/>
        <end position="141"/>
    </location>
</feature>
<dbReference type="InterPro" id="IPR001387">
    <property type="entry name" value="Cro/C1-type_HTH"/>
</dbReference>
<reference evidence="2" key="1">
    <citation type="submission" date="2018-05" db="EMBL/GenBank/DDBJ databases">
        <authorList>
            <person name="Lanie J.A."/>
            <person name="Ng W.-L."/>
            <person name="Kazmierczak K.M."/>
            <person name="Andrzejewski T.M."/>
            <person name="Davidsen T.M."/>
            <person name="Wayne K.J."/>
            <person name="Tettelin H."/>
            <person name="Glass J.I."/>
            <person name="Rusch D."/>
            <person name="Podicherti R."/>
            <person name="Tsui H.-C.T."/>
            <person name="Winkler M.E."/>
        </authorList>
    </citation>
    <scope>NUCLEOTIDE SEQUENCE</scope>
</reference>
<dbReference type="InterPro" id="IPR010982">
    <property type="entry name" value="Lambda_DNA-bd_dom_sf"/>
</dbReference>
<name>A0A381RX59_9ZZZZ</name>
<evidence type="ECO:0000313" key="2">
    <source>
        <dbReference type="EMBL" id="SUZ94577.1"/>
    </source>
</evidence>
<dbReference type="InterPro" id="IPR050400">
    <property type="entry name" value="Bact_Cytoskel_RodZ"/>
</dbReference>
<keyword evidence="1" id="KW-0812">Transmembrane</keyword>
<dbReference type="Gene3D" id="1.10.260.40">
    <property type="entry name" value="lambda repressor-like DNA-binding domains"/>
    <property type="match status" value="1"/>
</dbReference>
<dbReference type="CDD" id="cd00093">
    <property type="entry name" value="HTH_XRE"/>
    <property type="match status" value="1"/>
</dbReference>
<dbReference type="AlphaFoldDB" id="A0A381RX59"/>
<accession>A0A381RX59</accession>
<protein>
    <recommendedName>
        <fullName evidence="3">HTH cro/C1-type domain-containing protein</fullName>
    </recommendedName>
</protein>
<dbReference type="GO" id="GO:0003677">
    <property type="term" value="F:DNA binding"/>
    <property type="evidence" value="ECO:0007669"/>
    <property type="project" value="InterPro"/>
</dbReference>
<dbReference type="SUPFAM" id="SSF47413">
    <property type="entry name" value="lambda repressor-like DNA-binding domains"/>
    <property type="match status" value="1"/>
</dbReference>
<dbReference type="PANTHER" id="PTHR34475">
    <property type="match status" value="1"/>
</dbReference>
<evidence type="ECO:0008006" key="3">
    <source>
        <dbReference type="Google" id="ProtNLM"/>
    </source>
</evidence>
<keyword evidence="1" id="KW-0472">Membrane</keyword>
<sequence>MSTEPTVDEIPSPGEQLRKARMGYGWSLGDVAANLNLDVDVVRALESGDYAGLPEPAFIRGYLRAYARLMEMDDVQLLGSQKPQAHARLGSVVPVMDSGELLDSGKRKSWPSFAQKQKSTHYRSTIVVLLAIAVILGAWWYSGIRLSSFIGGAENSTDSGPKTITVPLNSTATGG</sequence>
<organism evidence="2">
    <name type="scientific">marine metagenome</name>
    <dbReference type="NCBI Taxonomy" id="408172"/>
    <lineage>
        <taxon>unclassified sequences</taxon>
        <taxon>metagenomes</taxon>
        <taxon>ecological metagenomes</taxon>
    </lineage>
</organism>